<keyword evidence="3" id="KW-0677">Repeat</keyword>
<evidence type="ECO:0000313" key="8">
    <source>
        <dbReference type="Proteomes" id="UP001497497"/>
    </source>
</evidence>
<dbReference type="FunFam" id="3.80.10.10:FF:000770">
    <property type="entry name" value="Uncharacterized protein"/>
    <property type="match status" value="1"/>
</dbReference>
<keyword evidence="1" id="KW-0433">Leucine-rich repeat</keyword>
<dbReference type="Gene3D" id="3.80.10.10">
    <property type="entry name" value="Ribonuclease Inhibitor"/>
    <property type="match status" value="3"/>
</dbReference>
<dbReference type="Proteomes" id="UP001497497">
    <property type="component" value="Unassembled WGS sequence"/>
</dbReference>
<dbReference type="InterPro" id="IPR003961">
    <property type="entry name" value="FN3_dom"/>
</dbReference>
<evidence type="ECO:0000256" key="4">
    <source>
        <dbReference type="ARBA" id="ARBA00023180"/>
    </source>
</evidence>
<feature type="signal peptide" evidence="5">
    <location>
        <begin position="1"/>
        <end position="21"/>
    </location>
</feature>
<evidence type="ECO:0000256" key="3">
    <source>
        <dbReference type="ARBA" id="ARBA00022737"/>
    </source>
</evidence>
<dbReference type="InterPro" id="IPR050328">
    <property type="entry name" value="Dev_Immune_Receptor"/>
</dbReference>
<feature type="domain" description="Fibronectin type-III" evidence="6">
    <location>
        <begin position="450"/>
        <end position="543"/>
    </location>
</feature>
<dbReference type="PROSITE" id="PS51450">
    <property type="entry name" value="LRR"/>
    <property type="match status" value="1"/>
</dbReference>
<reference evidence="7 8" key="1">
    <citation type="submission" date="2024-04" db="EMBL/GenBank/DDBJ databases">
        <authorList>
            <consortium name="Genoscope - CEA"/>
            <person name="William W."/>
        </authorList>
    </citation>
    <scope>NUCLEOTIDE SEQUENCE [LARGE SCALE GENOMIC DNA]</scope>
</reference>
<dbReference type="PANTHER" id="PTHR24373:SF370">
    <property type="entry name" value="FISH-LIPS, ISOFORM E"/>
    <property type="match status" value="1"/>
</dbReference>
<dbReference type="SMART" id="SM00365">
    <property type="entry name" value="LRR_SD22"/>
    <property type="match status" value="6"/>
</dbReference>
<comment type="caution">
    <text evidence="7">The sequence shown here is derived from an EMBL/GenBank/DDBJ whole genome shotgun (WGS) entry which is preliminary data.</text>
</comment>
<protein>
    <recommendedName>
        <fullName evidence="6">Fibronectin type-III domain-containing protein</fullName>
    </recommendedName>
</protein>
<organism evidence="7 8">
    <name type="scientific">Lymnaea stagnalis</name>
    <name type="common">Great pond snail</name>
    <name type="synonym">Helix stagnalis</name>
    <dbReference type="NCBI Taxonomy" id="6523"/>
    <lineage>
        <taxon>Eukaryota</taxon>
        <taxon>Metazoa</taxon>
        <taxon>Spiralia</taxon>
        <taxon>Lophotrochozoa</taxon>
        <taxon>Mollusca</taxon>
        <taxon>Gastropoda</taxon>
        <taxon>Heterobranchia</taxon>
        <taxon>Euthyneura</taxon>
        <taxon>Panpulmonata</taxon>
        <taxon>Hygrophila</taxon>
        <taxon>Lymnaeoidea</taxon>
        <taxon>Lymnaeidae</taxon>
        <taxon>Lymnaea</taxon>
    </lineage>
</organism>
<gene>
    <name evidence="7" type="ORF">GSLYS_00008628001</name>
</gene>
<name>A0AAV2HMR3_LYMST</name>
<dbReference type="InterPro" id="IPR036116">
    <property type="entry name" value="FN3_sf"/>
</dbReference>
<dbReference type="InterPro" id="IPR032675">
    <property type="entry name" value="LRR_dom_sf"/>
</dbReference>
<evidence type="ECO:0000256" key="1">
    <source>
        <dbReference type="ARBA" id="ARBA00022614"/>
    </source>
</evidence>
<proteinExistence type="predicted"/>
<dbReference type="Pfam" id="PF13855">
    <property type="entry name" value="LRR_8"/>
    <property type="match status" value="4"/>
</dbReference>
<keyword evidence="2 5" id="KW-0732">Signal</keyword>
<dbReference type="PROSITE" id="PS50853">
    <property type="entry name" value="FN3"/>
    <property type="match status" value="1"/>
</dbReference>
<dbReference type="CDD" id="cd00063">
    <property type="entry name" value="FN3"/>
    <property type="match status" value="1"/>
</dbReference>
<keyword evidence="8" id="KW-1185">Reference proteome</keyword>
<dbReference type="Pfam" id="PF00560">
    <property type="entry name" value="LRR_1"/>
    <property type="match status" value="1"/>
</dbReference>
<dbReference type="SUPFAM" id="SSF52058">
    <property type="entry name" value="L domain-like"/>
    <property type="match status" value="2"/>
</dbReference>
<dbReference type="InterPro" id="IPR003591">
    <property type="entry name" value="Leu-rich_rpt_typical-subtyp"/>
</dbReference>
<evidence type="ECO:0000256" key="2">
    <source>
        <dbReference type="ARBA" id="ARBA00022729"/>
    </source>
</evidence>
<dbReference type="SMART" id="SM00369">
    <property type="entry name" value="LRR_TYP"/>
    <property type="match status" value="15"/>
</dbReference>
<keyword evidence="4" id="KW-0325">Glycoprotein</keyword>
<dbReference type="PANTHER" id="PTHR24373">
    <property type="entry name" value="SLIT RELATED LEUCINE-RICH REPEAT NEURONAL PROTEIN"/>
    <property type="match status" value="1"/>
</dbReference>
<evidence type="ECO:0000256" key="5">
    <source>
        <dbReference type="SAM" id="SignalP"/>
    </source>
</evidence>
<dbReference type="EMBL" id="CAXITT010000179">
    <property type="protein sequence ID" value="CAL1534668.1"/>
    <property type="molecule type" value="Genomic_DNA"/>
</dbReference>
<dbReference type="InterPro" id="IPR001611">
    <property type="entry name" value="Leu-rich_rpt"/>
</dbReference>
<feature type="chain" id="PRO_5043483462" description="Fibronectin type-III domain-containing protein" evidence="5">
    <location>
        <begin position="22"/>
        <end position="588"/>
    </location>
</feature>
<evidence type="ECO:0000259" key="6">
    <source>
        <dbReference type="PROSITE" id="PS50853"/>
    </source>
</evidence>
<evidence type="ECO:0000313" key="7">
    <source>
        <dbReference type="EMBL" id="CAL1534668.1"/>
    </source>
</evidence>
<dbReference type="AlphaFoldDB" id="A0AAV2HMR3"/>
<dbReference type="SUPFAM" id="SSF49265">
    <property type="entry name" value="Fibronectin type III"/>
    <property type="match status" value="1"/>
</dbReference>
<accession>A0AAV2HMR3</accession>
<sequence length="588" mass="65406">MKLKLLHELLIYATIFTMIDAQSAIRCPAACQCSTEYYVYCQSIQLTDSQLAGIISAIAPTAILLDLSSNQITRIPRGSFIRLQKLKYLNLAANGIVELEENTFSDLPELEELNLRGNDIGKLHQNSLNGLFSLKDLHLGDNMIASTPLQIFSNLTLLEKLHLQKNIITDLTPRAFFGLDKLQKLNLSQNLLKTIPGLTFLGLSSLRRLSLTDNLISEFAADAFKGLSSLEELLMQKNDISDLIFMFGNDFYNSLMSVSLAGNLITHVPSHVFPHNSNLKQIDLSDNLIRRVGGQSFNNLYLETLQLQKNNLTEVTKEMFDAAKRISELTLSYNRIQDIATGAFDSFRETLLVLDLHLNQLTGVHPGMFRGMRRLRVLNMAANTISSLDRGSFQDLENLEELNISGNKFTVLESGTISGPQGLRKLLLVCNPLQRLVGFSFDHVTDRIYIETNSSIVLVSASTALVTWPYREGTQLYWTLSVTCGSSLHCDVPTYESTLRPFVTQVTLTGLTPGAEYFVCVSPVFLSGDVNVSQCVHVLTDVDSPSSIKHTTVPSENSLNSSQPCSLPRDQQLLLLLFMCFLHTLISS</sequence>